<dbReference type="RefSeq" id="WP_132593714.1">
    <property type="nucleotide sequence ID" value="NZ_SMKO01000013.1"/>
</dbReference>
<sequence length="306" mass="33160">MNRVVVGSVLIAVGAFLVVLAPLVRFQVAPALMSAKGDQYGISKLRATGAQYFSVADGKVLTADLDIIVTTRGDVKEASGDRVVWDEFTAVNDVTNGKPGIDFTERRSAFDKRSGVGLNCCGVSIDKEPVELQGQIYKFPFDVEKKSYMVFNSTAGKAFEAKFVGEEQVGGLNTYKFEQVVPETRTQTLTAPADWFGMGESGDVQLDRVYSGTNTFWIEPTTGAPVRQEQQRNEVLKSDDGVERSKAFVATAKMTDDTVDGLVKSAQEGKSQIDLIRVTLPVVLGVVGVVLFVAGLLLTLRGRRTT</sequence>
<keyword evidence="1" id="KW-0812">Transmembrane</keyword>
<keyword evidence="1" id="KW-0472">Membrane</keyword>
<keyword evidence="1" id="KW-1133">Transmembrane helix</keyword>
<accession>A0A4R4WAF4</accession>
<feature type="transmembrane region" description="Helical" evidence="1">
    <location>
        <begin position="278"/>
        <end position="300"/>
    </location>
</feature>
<evidence type="ECO:0000256" key="1">
    <source>
        <dbReference type="SAM" id="Phobius"/>
    </source>
</evidence>
<proteinExistence type="predicted"/>
<organism evidence="2 3">
    <name type="scientific">Nonomuraea deserti</name>
    <dbReference type="NCBI Taxonomy" id="1848322"/>
    <lineage>
        <taxon>Bacteria</taxon>
        <taxon>Bacillati</taxon>
        <taxon>Actinomycetota</taxon>
        <taxon>Actinomycetes</taxon>
        <taxon>Streptosporangiales</taxon>
        <taxon>Streptosporangiaceae</taxon>
        <taxon>Nonomuraea</taxon>
    </lineage>
</organism>
<keyword evidence="3" id="KW-1185">Reference proteome</keyword>
<evidence type="ECO:0000313" key="3">
    <source>
        <dbReference type="Proteomes" id="UP000295258"/>
    </source>
</evidence>
<reference evidence="2 3" key="1">
    <citation type="submission" date="2019-03" db="EMBL/GenBank/DDBJ databases">
        <title>Draft genome sequences of novel Actinobacteria.</title>
        <authorList>
            <person name="Sahin N."/>
            <person name="Ay H."/>
            <person name="Saygin H."/>
        </authorList>
    </citation>
    <scope>NUCLEOTIDE SEQUENCE [LARGE SCALE GENOMIC DNA]</scope>
    <source>
        <strain evidence="2 3">KC310</strain>
    </source>
</reference>
<dbReference type="AlphaFoldDB" id="A0A4R4WAF4"/>
<evidence type="ECO:0000313" key="2">
    <source>
        <dbReference type="EMBL" id="TDD10290.1"/>
    </source>
</evidence>
<dbReference type="Proteomes" id="UP000295258">
    <property type="component" value="Unassembled WGS sequence"/>
</dbReference>
<dbReference type="InterPro" id="IPR021424">
    <property type="entry name" value="PorA"/>
</dbReference>
<comment type="caution">
    <text evidence="2">The sequence shown here is derived from an EMBL/GenBank/DDBJ whole genome shotgun (WGS) entry which is preliminary data.</text>
</comment>
<name>A0A4R4WAF4_9ACTN</name>
<dbReference type="Pfam" id="PF11271">
    <property type="entry name" value="PorA"/>
    <property type="match status" value="1"/>
</dbReference>
<dbReference type="EMBL" id="SMKO01000013">
    <property type="protein sequence ID" value="TDD10290.1"/>
    <property type="molecule type" value="Genomic_DNA"/>
</dbReference>
<gene>
    <name evidence="2" type="ORF">E1292_08385</name>
</gene>
<protein>
    <submittedName>
        <fullName evidence="2">DUF3068 domain-containing protein</fullName>
    </submittedName>
</protein>